<comment type="caution">
    <text evidence="2">The sequence shown here is derived from an EMBL/GenBank/DDBJ whole genome shotgun (WGS) entry which is preliminary data.</text>
</comment>
<sequence length="371" mass="41965">MMNLLKKNLALLLAAVFCLCLAACGGNGDGSHGRKLRDTDVIIDYGMVTRGGEQTIVFAVCDQNAIYLYCDDDEHALFDTAMLPTEELYDRDIWNEDWVLGSMDFRDVTGDNNGDLQATLYHSNMSESNISWHWEEDGGYVYQPDGSTFYQSIVFRYPDEEPEEPETSEESEYDFSKYEGLWKGGADAGSKYDREEVYLEFDAYGCWTLYAGGDSIDVGSLWYEPDWDATYVYCYQGGAIGSSINGRQIELESDQLSISDCGIFSREEPRTYHLAASALQGTWYLDNDRSAERYIVIDSAGSWSLCQRTPGSAEAAEIDHGTFFFETDGPNIFCADSSVREMSLRVFYFAEDGEDGVIVWGEEDTYYRMER</sequence>
<name>A0A926E9X7_9FIRM</name>
<accession>A0A926E9X7</accession>
<dbReference type="Proteomes" id="UP000660861">
    <property type="component" value="Unassembled WGS sequence"/>
</dbReference>
<evidence type="ECO:0000313" key="3">
    <source>
        <dbReference type="Proteomes" id="UP000660861"/>
    </source>
</evidence>
<feature type="signal peptide" evidence="1">
    <location>
        <begin position="1"/>
        <end position="22"/>
    </location>
</feature>
<gene>
    <name evidence="2" type="ORF">H8709_04185</name>
</gene>
<reference evidence="2" key="1">
    <citation type="submission" date="2020-08" db="EMBL/GenBank/DDBJ databases">
        <title>Genome public.</title>
        <authorList>
            <person name="Liu C."/>
            <person name="Sun Q."/>
        </authorList>
    </citation>
    <scope>NUCLEOTIDE SEQUENCE</scope>
    <source>
        <strain evidence="2">NSJ-54</strain>
    </source>
</reference>
<keyword evidence="3" id="KW-1185">Reference proteome</keyword>
<proteinExistence type="predicted"/>
<organism evidence="2 3">
    <name type="scientific">Zongyangia hominis</name>
    <dbReference type="NCBI Taxonomy" id="2763677"/>
    <lineage>
        <taxon>Bacteria</taxon>
        <taxon>Bacillati</taxon>
        <taxon>Bacillota</taxon>
        <taxon>Clostridia</taxon>
        <taxon>Eubacteriales</taxon>
        <taxon>Oscillospiraceae</taxon>
        <taxon>Zongyangia</taxon>
    </lineage>
</organism>
<evidence type="ECO:0000256" key="1">
    <source>
        <dbReference type="SAM" id="SignalP"/>
    </source>
</evidence>
<keyword evidence="1" id="KW-0732">Signal</keyword>
<dbReference type="AlphaFoldDB" id="A0A926E9X7"/>
<evidence type="ECO:0008006" key="4">
    <source>
        <dbReference type="Google" id="ProtNLM"/>
    </source>
</evidence>
<dbReference type="EMBL" id="JACRTC010000002">
    <property type="protein sequence ID" value="MBC8570022.1"/>
    <property type="molecule type" value="Genomic_DNA"/>
</dbReference>
<feature type="chain" id="PRO_5037704272" description="DUF4178 domain-containing protein" evidence="1">
    <location>
        <begin position="23"/>
        <end position="371"/>
    </location>
</feature>
<protein>
    <recommendedName>
        <fullName evidence="4">DUF4178 domain-containing protein</fullName>
    </recommendedName>
</protein>
<dbReference type="RefSeq" id="WP_262397121.1">
    <property type="nucleotide sequence ID" value="NZ_JACRTC010000002.1"/>
</dbReference>
<evidence type="ECO:0000313" key="2">
    <source>
        <dbReference type="EMBL" id="MBC8570022.1"/>
    </source>
</evidence>